<sequence>MAPAAAADPGSCAYVDTEALASRLGGTPTTAPGLDGACTLTLDGTDLATVTVAGFDPAAYDAYVAELADANNIGNTGVEGKLSDDRSVARVGDHLITAELLGGDRTLPFWIDVVWAEVAEG</sequence>
<name>A0A271J159_9BACT</name>
<comment type="caution">
    <text evidence="1">The sequence shown here is derived from an EMBL/GenBank/DDBJ whole genome shotgun (WGS) entry which is preliminary data.</text>
</comment>
<accession>A0A271J159</accession>
<keyword evidence="2" id="KW-1185">Reference proteome</keyword>
<dbReference type="EMBL" id="MQWD01000001">
    <property type="protein sequence ID" value="PAP77246.1"/>
    <property type="molecule type" value="Genomic_DNA"/>
</dbReference>
<reference evidence="1 2" key="1">
    <citation type="submission" date="2016-11" db="EMBL/GenBank/DDBJ databases">
        <title>Study of marine rhodopsin-containing bacteria.</title>
        <authorList>
            <person name="Yoshizawa S."/>
            <person name="Kumagai Y."/>
            <person name="Kogure K."/>
        </authorList>
    </citation>
    <scope>NUCLEOTIDE SEQUENCE [LARGE SCALE GENOMIC DNA]</scope>
    <source>
        <strain evidence="1 2">SAORIC-28</strain>
    </source>
</reference>
<organism evidence="1 2">
    <name type="scientific">Rubrivirga marina</name>
    <dbReference type="NCBI Taxonomy" id="1196024"/>
    <lineage>
        <taxon>Bacteria</taxon>
        <taxon>Pseudomonadati</taxon>
        <taxon>Rhodothermota</taxon>
        <taxon>Rhodothermia</taxon>
        <taxon>Rhodothermales</taxon>
        <taxon>Rubricoccaceae</taxon>
        <taxon>Rubrivirga</taxon>
    </lineage>
</organism>
<dbReference type="Proteomes" id="UP000216339">
    <property type="component" value="Unassembled WGS sequence"/>
</dbReference>
<proteinExistence type="predicted"/>
<evidence type="ECO:0000313" key="1">
    <source>
        <dbReference type="EMBL" id="PAP77246.1"/>
    </source>
</evidence>
<dbReference type="AlphaFoldDB" id="A0A271J159"/>
<protein>
    <submittedName>
        <fullName evidence="1">Uncharacterized protein</fullName>
    </submittedName>
</protein>
<gene>
    <name evidence="1" type="ORF">BSZ37_12785</name>
</gene>
<evidence type="ECO:0000313" key="2">
    <source>
        <dbReference type="Proteomes" id="UP000216339"/>
    </source>
</evidence>